<sequence length="177" mass="18703">MKQKLALCALIAALGTGAAAAADIDLTITGFGDDTGLARIVVMDGEAGYRGEIPVAQIASVPIRAGRAEWRADDLPPGRYAIIAHHDRDGDGALNRPFLGLPQEPYGYSNGVWTSFGLPDWEAVAVDLGEAPVRQAIRLRMNAFAAVSQMALVGLPALVALFGALALLRRLRRTATI</sequence>
<protein>
    <submittedName>
        <fullName evidence="3">DUF2141 domain-containing protein</fullName>
    </submittedName>
</protein>
<name>A0ABT2X0K9_9RHOB</name>
<evidence type="ECO:0000313" key="3">
    <source>
        <dbReference type="EMBL" id="MCU9847463.1"/>
    </source>
</evidence>
<feature type="transmembrane region" description="Helical" evidence="1">
    <location>
        <begin position="143"/>
        <end position="168"/>
    </location>
</feature>
<keyword evidence="2" id="KW-0732">Signal</keyword>
<keyword evidence="1" id="KW-0472">Membrane</keyword>
<organism evidence="3 4">
    <name type="scientific">Albidovulum salinarum</name>
    <dbReference type="NCBI Taxonomy" id="2984153"/>
    <lineage>
        <taxon>Bacteria</taxon>
        <taxon>Pseudomonadati</taxon>
        <taxon>Pseudomonadota</taxon>
        <taxon>Alphaproteobacteria</taxon>
        <taxon>Rhodobacterales</taxon>
        <taxon>Paracoccaceae</taxon>
        <taxon>Albidovulum</taxon>
    </lineage>
</organism>
<dbReference type="RefSeq" id="WP_263334018.1">
    <property type="nucleotide sequence ID" value="NZ_JAOVQO010000004.1"/>
</dbReference>
<evidence type="ECO:0000256" key="1">
    <source>
        <dbReference type="SAM" id="Phobius"/>
    </source>
</evidence>
<dbReference type="Pfam" id="PF09912">
    <property type="entry name" value="DUF2141"/>
    <property type="match status" value="1"/>
</dbReference>
<dbReference type="InterPro" id="IPR018673">
    <property type="entry name" value="DUF2141"/>
</dbReference>
<feature type="chain" id="PRO_5046940138" evidence="2">
    <location>
        <begin position="22"/>
        <end position="177"/>
    </location>
</feature>
<reference evidence="3 4" key="1">
    <citation type="submission" date="2022-10" db="EMBL/GenBank/DDBJ databases">
        <title>Defluviimonas sp. nov., isolated from ocean surface sediments.</title>
        <authorList>
            <person name="He W."/>
            <person name="Wang L."/>
            <person name="Zhang D.-F."/>
        </authorList>
    </citation>
    <scope>NUCLEOTIDE SEQUENCE [LARGE SCALE GENOMIC DNA]</scope>
    <source>
        <strain evidence="3 4">WL0024</strain>
    </source>
</reference>
<accession>A0ABT2X0K9</accession>
<proteinExistence type="predicted"/>
<comment type="caution">
    <text evidence="3">The sequence shown here is derived from an EMBL/GenBank/DDBJ whole genome shotgun (WGS) entry which is preliminary data.</text>
</comment>
<evidence type="ECO:0000313" key="4">
    <source>
        <dbReference type="Proteomes" id="UP001209535"/>
    </source>
</evidence>
<evidence type="ECO:0000256" key="2">
    <source>
        <dbReference type="SAM" id="SignalP"/>
    </source>
</evidence>
<keyword evidence="1" id="KW-1133">Transmembrane helix</keyword>
<keyword evidence="1" id="KW-0812">Transmembrane</keyword>
<dbReference type="Proteomes" id="UP001209535">
    <property type="component" value="Unassembled WGS sequence"/>
</dbReference>
<keyword evidence="4" id="KW-1185">Reference proteome</keyword>
<feature type="signal peptide" evidence="2">
    <location>
        <begin position="1"/>
        <end position="21"/>
    </location>
</feature>
<gene>
    <name evidence="3" type="ORF">OEZ60_05540</name>
</gene>
<dbReference type="EMBL" id="JAOVQO010000004">
    <property type="protein sequence ID" value="MCU9847463.1"/>
    <property type="molecule type" value="Genomic_DNA"/>
</dbReference>